<dbReference type="RefSeq" id="WP_344222301.1">
    <property type="nucleotide sequence ID" value="NZ_BAAAOS010000066.1"/>
</dbReference>
<sequence length="94" mass="10355">MLQTDETATARTEAYARGMDEGWSAANYAAAYGQSGESLADEAARRAWERYSDAAVECCAYVSGFTEGAERYEADQWQDGTPRHDEADDQDGQQ</sequence>
<gene>
    <name evidence="2" type="ORF">GCM10009789_83260</name>
</gene>
<keyword evidence="3" id="KW-1185">Reference proteome</keyword>
<reference evidence="3" key="1">
    <citation type="journal article" date="2019" name="Int. J. Syst. Evol. Microbiol.">
        <title>The Global Catalogue of Microorganisms (GCM) 10K type strain sequencing project: providing services to taxonomists for standard genome sequencing and annotation.</title>
        <authorList>
            <consortium name="The Broad Institute Genomics Platform"/>
            <consortium name="The Broad Institute Genome Sequencing Center for Infectious Disease"/>
            <person name="Wu L."/>
            <person name="Ma J."/>
        </authorList>
    </citation>
    <scope>NUCLEOTIDE SEQUENCE [LARGE SCALE GENOMIC DNA]</scope>
    <source>
        <strain evidence="3">JCM 14969</strain>
    </source>
</reference>
<evidence type="ECO:0000313" key="2">
    <source>
        <dbReference type="EMBL" id="GAA1616582.1"/>
    </source>
</evidence>
<evidence type="ECO:0000256" key="1">
    <source>
        <dbReference type="SAM" id="MobiDB-lite"/>
    </source>
</evidence>
<comment type="caution">
    <text evidence="2">The sequence shown here is derived from an EMBL/GenBank/DDBJ whole genome shotgun (WGS) entry which is preliminary data.</text>
</comment>
<name>A0ABP4QNB8_9ACTN</name>
<dbReference type="Proteomes" id="UP001500393">
    <property type="component" value="Unassembled WGS sequence"/>
</dbReference>
<organism evidence="2 3">
    <name type="scientific">Kribbella sancticallisti</name>
    <dbReference type="NCBI Taxonomy" id="460087"/>
    <lineage>
        <taxon>Bacteria</taxon>
        <taxon>Bacillati</taxon>
        <taxon>Actinomycetota</taxon>
        <taxon>Actinomycetes</taxon>
        <taxon>Propionibacteriales</taxon>
        <taxon>Kribbellaceae</taxon>
        <taxon>Kribbella</taxon>
    </lineage>
</organism>
<protein>
    <submittedName>
        <fullName evidence="2">Uncharacterized protein</fullName>
    </submittedName>
</protein>
<evidence type="ECO:0000313" key="3">
    <source>
        <dbReference type="Proteomes" id="UP001500393"/>
    </source>
</evidence>
<feature type="region of interest" description="Disordered" evidence="1">
    <location>
        <begin position="72"/>
        <end position="94"/>
    </location>
</feature>
<accession>A0ABP4QNB8</accession>
<proteinExistence type="predicted"/>
<dbReference type="EMBL" id="BAAAOS010000066">
    <property type="protein sequence ID" value="GAA1616582.1"/>
    <property type="molecule type" value="Genomic_DNA"/>
</dbReference>